<dbReference type="PANTHER" id="PTHR11579:SF0">
    <property type="entry name" value="PROTEIN-L-ISOASPARTATE(D-ASPARTATE) O-METHYLTRANSFERASE"/>
    <property type="match status" value="1"/>
</dbReference>
<evidence type="ECO:0000256" key="4">
    <source>
        <dbReference type="ARBA" id="ARBA00013346"/>
    </source>
</evidence>
<dbReference type="EMBL" id="CP101988">
    <property type="protein sequence ID" value="UUI75817.1"/>
    <property type="molecule type" value="Genomic_DNA"/>
</dbReference>
<dbReference type="EC" id="2.1.1.77" evidence="3"/>
<evidence type="ECO:0000256" key="11">
    <source>
        <dbReference type="ARBA" id="ARBA00031350"/>
    </source>
</evidence>
<evidence type="ECO:0000256" key="9">
    <source>
        <dbReference type="ARBA" id="ARBA00030757"/>
    </source>
</evidence>
<evidence type="ECO:0000256" key="10">
    <source>
        <dbReference type="ARBA" id="ARBA00031323"/>
    </source>
</evidence>
<reference evidence="12 13" key="1">
    <citation type="submission" date="2022-07" db="EMBL/GenBank/DDBJ databases">
        <title>Novel species in genus cellulomonas.</title>
        <authorList>
            <person name="Ye L."/>
        </authorList>
    </citation>
    <scope>NUCLEOTIDE SEQUENCE [LARGE SCALE GENOMIC DNA]</scope>
    <source>
        <strain evidence="13">zg-Y338</strain>
    </source>
</reference>
<evidence type="ECO:0000313" key="12">
    <source>
        <dbReference type="EMBL" id="UUI75817.1"/>
    </source>
</evidence>
<organism evidence="12 13">
    <name type="scientific">Cellulomonas chengniuliangii</name>
    <dbReference type="NCBI Taxonomy" id="2968084"/>
    <lineage>
        <taxon>Bacteria</taxon>
        <taxon>Bacillati</taxon>
        <taxon>Actinomycetota</taxon>
        <taxon>Actinomycetes</taxon>
        <taxon>Micrococcales</taxon>
        <taxon>Cellulomonadaceae</taxon>
        <taxon>Cellulomonas</taxon>
    </lineage>
</organism>
<evidence type="ECO:0000256" key="6">
    <source>
        <dbReference type="ARBA" id="ARBA00022603"/>
    </source>
</evidence>
<dbReference type="CDD" id="cd02440">
    <property type="entry name" value="AdoMet_MTases"/>
    <property type="match status" value="1"/>
</dbReference>
<accession>A0ABY5L2N6</accession>
<evidence type="ECO:0000256" key="5">
    <source>
        <dbReference type="ARBA" id="ARBA00022490"/>
    </source>
</evidence>
<dbReference type="InterPro" id="IPR029063">
    <property type="entry name" value="SAM-dependent_MTases_sf"/>
</dbReference>
<name>A0ABY5L2N6_9CELL</name>
<dbReference type="RefSeq" id="WP_227568077.1">
    <property type="nucleotide sequence ID" value="NZ_CP101988.1"/>
</dbReference>
<dbReference type="Pfam" id="PF01135">
    <property type="entry name" value="PCMT"/>
    <property type="match status" value="1"/>
</dbReference>
<dbReference type="Proteomes" id="UP001316189">
    <property type="component" value="Chromosome"/>
</dbReference>
<evidence type="ECO:0000256" key="8">
    <source>
        <dbReference type="ARBA" id="ARBA00022691"/>
    </source>
</evidence>
<gene>
    <name evidence="12" type="ORF">NP064_02565</name>
</gene>
<keyword evidence="5" id="KW-0963">Cytoplasm</keyword>
<protein>
    <recommendedName>
        <fullName evidence="4">Protein-L-isoaspartate O-methyltransferase</fullName>
        <ecNumber evidence="3">2.1.1.77</ecNumber>
    </recommendedName>
    <alternativeName>
        <fullName evidence="11">L-isoaspartyl protein carboxyl methyltransferase</fullName>
    </alternativeName>
    <alternativeName>
        <fullName evidence="9">Protein L-isoaspartyl methyltransferase</fullName>
    </alternativeName>
    <alternativeName>
        <fullName evidence="10">Protein-beta-aspartate methyltransferase</fullName>
    </alternativeName>
</protein>
<sequence>MTGSAIPDAVAEAMSTVERRAFLPPAQRAHAGEDRPLPLAHGQTNSQPSTVAAMLRLLDVPRGAHVLDIGSGSGWTTALLAHLVGPQGRVLGLEIVPDLAEWGAQNLAAWPLPWARIDQAEPGVLGRPVDQGWARILVSASGQELPDALVAQLADAGRMVLPVRSTMWLVERHGDRVDRSQQGSYAFVPLR</sequence>
<dbReference type="InterPro" id="IPR000682">
    <property type="entry name" value="PCMT"/>
</dbReference>
<keyword evidence="13" id="KW-1185">Reference proteome</keyword>
<evidence type="ECO:0000313" key="13">
    <source>
        <dbReference type="Proteomes" id="UP001316189"/>
    </source>
</evidence>
<evidence type="ECO:0000256" key="2">
    <source>
        <dbReference type="ARBA" id="ARBA00005369"/>
    </source>
</evidence>
<comment type="subcellular location">
    <subcellularLocation>
        <location evidence="1">Cytoplasm</location>
    </subcellularLocation>
</comment>
<evidence type="ECO:0000256" key="3">
    <source>
        <dbReference type="ARBA" id="ARBA00011890"/>
    </source>
</evidence>
<keyword evidence="7" id="KW-0808">Transferase</keyword>
<dbReference type="SUPFAM" id="SSF53335">
    <property type="entry name" value="S-adenosyl-L-methionine-dependent methyltransferases"/>
    <property type="match status" value="1"/>
</dbReference>
<dbReference type="Gene3D" id="3.40.50.150">
    <property type="entry name" value="Vaccinia Virus protein VP39"/>
    <property type="match status" value="1"/>
</dbReference>
<evidence type="ECO:0000256" key="1">
    <source>
        <dbReference type="ARBA" id="ARBA00004496"/>
    </source>
</evidence>
<dbReference type="PANTHER" id="PTHR11579">
    <property type="entry name" value="PROTEIN-L-ISOASPARTATE O-METHYLTRANSFERASE"/>
    <property type="match status" value="1"/>
</dbReference>
<proteinExistence type="inferred from homology"/>
<evidence type="ECO:0000256" key="7">
    <source>
        <dbReference type="ARBA" id="ARBA00022679"/>
    </source>
</evidence>
<keyword evidence="6" id="KW-0489">Methyltransferase</keyword>
<keyword evidence="8" id="KW-0949">S-adenosyl-L-methionine</keyword>
<comment type="similarity">
    <text evidence="2">Belongs to the methyltransferase superfamily. L-isoaspartyl/D-aspartyl protein methyltransferase family.</text>
</comment>